<dbReference type="InterPro" id="IPR014710">
    <property type="entry name" value="RmlC-like_jellyroll"/>
</dbReference>
<accession>A0A511R2M8</accession>
<dbReference type="AlphaFoldDB" id="A0A511R2M8"/>
<dbReference type="CDD" id="cd06121">
    <property type="entry name" value="cupin_YML079wp"/>
    <property type="match status" value="1"/>
</dbReference>
<protein>
    <recommendedName>
        <fullName evidence="1">DUF985 domain-containing protein</fullName>
    </recommendedName>
</protein>
<evidence type="ECO:0000259" key="1">
    <source>
        <dbReference type="Pfam" id="PF06172"/>
    </source>
</evidence>
<name>A0A511R2M8_9DEIN</name>
<gene>
    <name evidence="2" type="ORF">MHY01S_14220</name>
</gene>
<comment type="caution">
    <text evidence="2">The sequence shown here is derived from an EMBL/GenBank/DDBJ whole genome shotgun (WGS) entry which is preliminary data.</text>
</comment>
<dbReference type="InterPro" id="IPR011051">
    <property type="entry name" value="RmlC_Cupin_sf"/>
</dbReference>
<dbReference type="SUPFAM" id="SSF51182">
    <property type="entry name" value="RmlC-like cupins"/>
    <property type="match status" value="1"/>
</dbReference>
<dbReference type="InterPro" id="IPR009327">
    <property type="entry name" value="Cupin_DUF985"/>
</dbReference>
<feature type="domain" description="DUF985" evidence="1">
    <location>
        <begin position="7"/>
        <end position="145"/>
    </location>
</feature>
<evidence type="ECO:0000313" key="3">
    <source>
        <dbReference type="Proteomes" id="UP000321197"/>
    </source>
</evidence>
<dbReference type="Pfam" id="PF06172">
    <property type="entry name" value="Cupin_5"/>
    <property type="match status" value="1"/>
</dbReference>
<proteinExistence type="predicted"/>
<reference evidence="2 3" key="1">
    <citation type="submission" date="2019-07" db="EMBL/GenBank/DDBJ databases">
        <title>Whole genome shotgun sequence of Meiothermus hypogaeus NBRC 106114.</title>
        <authorList>
            <person name="Hosoyama A."/>
            <person name="Uohara A."/>
            <person name="Ohji S."/>
            <person name="Ichikawa N."/>
        </authorList>
    </citation>
    <scope>NUCLEOTIDE SEQUENCE [LARGE SCALE GENOMIC DNA]</scope>
    <source>
        <strain evidence="2 3">NBRC 106114</strain>
    </source>
</reference>
<dbReference type="Proteomes" id="UP000321197">
    <property type="component" value="Unassembled WGS sequence"/>
</dbReference>
<dbReference type="EMBL" id="BJXL01000037">
    <property type="protein sequence ID" value="GEM83256.1"/>
    <property type="molecule type" value="Genomic_DNA"/>
</dbReference>
<dbReference type="OrthoDB" id="9798288at2"/>
<organism evidence="2 3">
    <name type="scientific">Meiothermus hypogaeus NBRC 106114</name>
    <dbReference type="NCBI Taxonomy" id="1227553"/>
    <lineage>
        <taxon>Bacteria</taxon>
        <taxon>Thermotogati</taxon>
        <taxon>Deinococcota</taxon>
        <taxon>Deinococci</taxon>
        <taxon>Thermales</taxon>
        <taxon>Thermaceae</taxon>
        <taxon>Meiothermus</taxon>
    </lineage>
</organism>
<dbReference type="Gene3D" id="2.60.120.10">
    <property type="entry name" value="Jelly Rolls"/>
    <property type="match status" value="1"/>
</dbReference>
<dbReference type="PANTHER" id="PTHR33387">
    <property type="entry name" value="RMLC-LIKE JELLY ROLL FOLD PROTEIN"/>
    <property type="match status" value="1"/>
</dbReference>
<evidence type="ECO:0000313" key="2">
    <source>
        <dbReference type="EMBL" id="GEM83256.1"/>
    </source>
</evidence>
<sequence>MNGAKFWVDHLGLEPHPEGGFYRQTYIAGESIAKPHLPHRYTGQRPFSTAIYFLLEYPDFSALHRLKSDEVWHFYIGSSLTLWLISPEGELSSLHLGPDPGQGQSFQGVVPAGYWFAASLDAPETFALVGCTMAPGFDFADFELAQREQLAQQFPQHRNLIQRLTR</sequence>
<dbReference type="PANTHER" id="PTHR33387:SF3">
    <property type="entry name" value="DUF985 DOMAIN-CONTAINING PROTEIN"/>
    <property type="match status" value="1"/>
</dbReference>
<dbReference type="InterPro" id="IPR039935">
    <property type="entry name" value="YML079W-like"/>
</dbReference>
<dbReference type="RefSeq" id="WP_119341783.1">
    <property type="nucleotide sequence ID" value="NZ_BJXL01000037.1"/>
</dbReference>